<keyword evidence="2" id="KW-1185">Reference proteome</keyword>
<sequence length="258" mass="30131">MKQCNEVFQNFYLRRTKKVTPIAKPQAIMAKRKQEIENQKVINFLCSENGNVQKDKILILCEGYTEVKYFSSLVEKSDGLEKIKIKKGKDVDPLSLVGEAKRYLSFDRTHEKKLSEVWIVFDRDNHYSYQSALEKASRDSQIKVAWSNPCFEFWFLLHFRRKFDDFSRTKSVWNPTTNEFEHLYDSKACVSKLKSCIQGYKKSDISTFKNLRTRTLKAIENSSFNQSDANELGSSVGLLIQSIIDSLVIQDDFWNKED</sequence>
<reference evidence="2" key="1">
    <citation type="submission" date="2017-05" db="EMBL/GenBank/DDBJ databases">
        <title>Improved OligoMM genomes.</title>
        <authorList>
            <person name="Garzetti D."/>
        </authorList>
    </citation>
    <scope>NUCLEOTIDE SEQUENCE [LARGE SCALE GENOMIC DNA]</scope>
    <source>
        <strain evidence="2">YL45</strain>
    </source>
</reference>
<dbReference type="RefSeq" id="WP_066593222.1">
    <property type="nucleotide sequence ID" value="NZ_CAJTBZ010000004.1"/>
</dbReference>
<dbReference type="InterPro" id="IPR025591">
    <property type="entry name" value="RloB"/>
</dbReference>
<dbReference type="GeneID" id="78361649"/>
<evidence type="ECO:0008006" key="3">
    <source>
        <dbReference type="Google" id="ProtNLM"/>
    </source>
</evidence>
<comment type="caution">
    <text evidence="1">The sequence shown here is derived from an EMBL/GenBank/DDBJ whole genome shotgun (WGS) entry which is preliminary data.</text>
</comment>
<evidence type="ECO:0000313" key="2">
    <source>
        <dbReference type="Proteomes" id="UP000214610"/>
    </source>
</evidence>
<gene>
    <name evidence="1" type="ORF">ADH67_06365</name>
</gene>
<organism evidence="1 2">
    <name type="scientific">Turicimonas muris</name>
    <dbReference type="NCBI Taxonomy" id="1796652"/>
    <lineage>
        <taxon>Bacteria</taxon>
        <taxon>Pseudomonadati</taxon>
        <taxon>Pseudomonadota</taxon>
        <taxon>Betaproteobacteria</taxon>
        <taxon>Burkholderiales</taxon>
        <taxon>Sutterellaceae</taxon>
        <taxon>Turicimonas</taxon>
    </lineage>
</organism>
<name>A0A227KNT0_9BURK</name>
<dbReference type="Proteomes" id="UP000214610">
    <property type="component" value="Unassembled WGS sequence"/>
</dbReference>
<protein>
    <recommendedName>
        <fullName evidence="3">RloB domain-containing protein</fullName>
    </recommendedName>
</protein>
<evidence type="ECO:0000313" key="1">
    <source>
        <dbReference type="EMBL" id="OXE49747.1"/>
    </source>
</evidence>
<accession>A0A227KNT0</accession>
<dbReference type="Pfam" id="PF13707">
    <property type="entry name" value="RloB"/>
    <property type="match status" value="1"/>
</dbReference>
<proteinExistence type="predicted"/>
<dbReference type="AlphaFoldDB" id="A0A227KNT0"/>
<dbReference type="EMBL" id="NHMP01000003">
    <property type="protein sequence ID" value="OXE49747.1"/>
    <property type="molecule type" value="Genomic_DNA"/>
</dbReference>